<evidence type="ECO:0000313" key="1">
    <source>
        <dbReference type="EMBL" id="KJY69289.1"/>
    </source>
</evidence>
<dbReference type="InterPro" id="IPR015020">
    <property type="entry name" value="Rv2525c-like_Glyco_Hydro-like"/>
</dbReference>
<dbReference type="InterPro" id="IPR017853">
    <property type="entry name" value="GH"/>
</dbReference>
<comment type="caution">
    <text evidence="1">The sequence shown here is derived from an EMBL/GenBank/DDBJ whole genome shotgun (WGS) entry which is preliminary data.</text>
</comment>
<protein>
    <submittedName>
        <fullName evidence="1">Uncharacterized protein</fullName>
    </submittedName>
</protein>
<dbReference type="RefSeq" id="WP_045986913.1">
    <property type="nucleotide sequence ID" value="NZ_CP063051.1"/>
</dbReference>
<organism evidence="1">
    <name type="scientific">Vibrio coralliilyticus</name>
    <dbReference type="NCBI Taxonomy" id="190893"/>
    <lineage>
        <taxon>Bacteria</taxon>
        <taxon>Pseudomonadati</taxon>
        <taxon>Pseudomonadota</taxon>
        <taxon>Gammaproteobacteria</taxon>
        <taxon>Vibrionales</taxon>
        <taxon>Vibrionaceae</taxon>
        <taxon>Vibrio</taxon>
    </lineage>
</organism>
<dbReference type="Pfam" id="PF08239">
    <property type="entry name" value="SH3_3"/>
    <property type="match status" value="1"/>
</dbReference>
<dbReference type="EMBL" id="JXXR01000020">
    <property type="protein sequence ID" value="KJY69289.1"/>
    <property type="molecule type" value="Genomic_DNA"/>
</dbReference>
<proteinExistence type="predicted"/>
<dbReference type="Pfam" id="PF08924">
    <property type="entry name" value="Rv2525c_GlyHyd-like"/>
    <property type="match status" value="1"/>
</dbReference>
<dbReference type="Gene3D" id="3.20.20.80">
    <property type="entry name" value="Glycosidases"/>
    <property type="match status" value="1"/>
</dbReference>
<dbReference type="InterPro" id="IPR003646">
    <property type="entry name" value="SH3-like_bac-type"/>
</dbReference>
<dbReference type="SUPFAM" id="SSF51445">
    <property type="entry name" value="(Trans)glycosidases"/>
    <property type="match status" value="1"/>
</dbReference>
<sequence length="293" mass="31682">MPKMIDASCDTTSNIEALKKAGVTHVGRYYNNGNSPELPTKCLTKTEATALSRAGLHIVVVFQKAQNTISDFNSSEGSAAALQALRCAADVGQPPGSVIYFAVDFNANTDQVNNEISCYFTSVNKILDGKFEVGVYGSGMVCTLLYEAGLCQHRWLSCSTSYEGTEQAIENSAYDIRQLTMDGTKARSGQQEIKGAKEIYQVTSNKIGTLSVDYDELGAVGPFRLGVSTYRVNVSDGSNLNLHAAPSLSAPVIGKLSARQIVTKQFSTNDWDYIRADNGQTGYASAKYLERMD</sequence>
<dbReference type="SMART" id="SM00287">
    <property type="entry name" value="SH3b"/>
    <property type="match status" value="1"/>
</dbReference>
<dbReference type="AlphaFoldDB" id="A0A837G3Z4"/>
<dbReference type="PROSITE" id="PS51781">
    <property type="entry name" value="SH3B"/>
    <property type="match status" value="1"/>
</dbReference>
<dbReference type="Gene3D" id="2.30.30.40">
    <property type="entry name" value="SH3 Domains"/>
    <property type="match status" value="1"/>
</dbReference>
<gene>
    <name evidence="1" type="ORF">TW71_18645</name>
</gene>
<reference evidence="1" key="1">
    <citation type="journal article" date="2015" name="BMC Genomics">
        <title>Genome mining reveals unlocked bioactive potential of marine Gram-negative bacteria.</title>
        <authorList>
            <person name="Machado H."/>
            <person name="Sonnenschein E.C."/>
            <person name="Melchiorsen J."/>
            <person name="Gram L."/>
        </authorList>
    </citation>
    <scope>NUCLEOTIDE SEQUENCE</scope>
    <source>
        <strain evidence="1">S2052</strain>
    </source>
</reference>
<accession>A0A837G3Z4</accession>
<name>A0A837G3Z4_9VIBR</name>